<evidence type="ECO:0000313" key="2">
    <source>
        <dbReference type="Proteomes" id="UP000319894"/>
    </source>
</evidence>
<name>A0A554ND32_9EURY</name>
<protein>
    <submittedName>
        <fullName evidence="1">Uncharacterized protein</fullName>
    </submittedName>
</protein>
<reference evidence="1 2" key="1">
    <citation type="submission" date="2018-06" db="EMBL/GenBank/DDBJ databases">
        <title>Natronomonas sp. F16-60 a new haloarchaeon isolated from a solar saltern of Isla Cristina, Huelva, Spain.</title>
        <authorList>
            <person name="Duran-Viseras A."/>
            <person name="Sanchez-Porro C."/>
            <person name="Ventosa A."/>
        </authorList>
    </citation>
    <scope>NUCLEOTIDE SEQUENCE [LARGE SCALE GENOMIC DNA]</scope>
    <source>
        <strain evidence="1 2">F16-60</strain>
    </source>
</reference>
<proteinExistence type="predicted"/>
<keyword evidence="2" id="KW-1185">Reference proteome</keyword>
<dbReference type="OrthoDB" id="234780at2157"/>
<accession>A0A554ND32</accession>
<gene>
    <name evidence="1" type="ORF">DP107_05135</name>
</gene>
<dbReference type="AlphaFoldDB" id="A0A554ND32"/>
<comment type="caution">
    <text evidence="1">The sequence shown here is derived from an EMBL/GenBank/DDBJ whole genome shotgun (WGS) entry which is preliminary data.</text>
</comment>
<dbReference type="RefSeq" id="WP_144261075.1">
    <property type="nucleotide sequence ID" value="NZ_QMDX01000002.1"/>
</dbReference>
<sequence>MNRRAALRRLTRDRAADESWHPAADGRLGRRAWLKRAGAATAGVGTAVAGNNVVLGYGVVSGTNLTQQSIGDIASEPFLELPREAPVPGGRLRIDRGGDRLSVRGDGVRRLPLTGTTPALAREAAAAVAVDPDTVETAVADVLALRRGDVRWEPVEFDAFRGTVAEGTPRPVATGLLRAGYTDGDPETVAAFTGADPTDPVATAYALAGAFRETTYYDVPRYVAGAI</sequence>
<dbReference type="EMBL" id="QMDX01000002">
    <property type="protein sequence ID" value="TSD15235.1"/>
    <property type="molecule type" value="Genomic_DNA"/>
</dbReference>
<organism evidence="1 2">
    <name type="scientific">Haloglomus irregulare</name>
    <dbReference type="NCBI Taxonomy" id="2234134"/>
    <lineage>
        <taxon>Archaea</taxon>
        <taxon>Methanobacteriati</taxon>
        <taxon>Methanobacteriota</taxon>
        <taxon>Stenosarchaea group</taxon>
        <taxon>Halobacteria</taxon>
        <taxon>Halobacteriales</taxon>
        <taxon>Natronomonadaceae</taxon>
        <taxon>Haloglomus</taxon>
    </lineage>
</organism>
<dbReference type="InParanoid" id="A0A554ND32"/>
<dbReference type="Proteomes" id="UP000319894">
    <property type="component" value="Unassembled WGS sequence"/>
</dbReference>
<evidence type="ECO:0000313" key="1">
    <source>
        <dbReference type="EMBL" id="TSD15235.1"/>
    </source>
</evidence>